<evidence type="ECO:0000313" key="1">
    <source>
        <dbReference type="EMBL" id="BAM20228.1"/>
    </source>
</evidence>
<protein>
    <submittedName>
        <fullName evidence="1">Uncharacterized protein</fullName>
    </submittedName>
</protein>
<dbReference type="EMBL" id="AK404533">
    <property type="protein sequence ID" value="BAM20228.1"/>
    <property type="molecule type" value="mRNA"/>
</dbReference>
<organism evidence="1">
    <name type="scientific">Papilio xuthus</name>
    <name type="common">Asian swallowtail butterfly</name>
    <dbReference type="NCBI Taxonomy" id="66420"/>
    <lineage>
        <taxon>Eukaryota</taxon>
        <taxon>Metazoa</taxon>
        <taxon>Ecdysozoa</taxon>
        <taxon>Arthropoda</taxon>
        <taxon>Hexapoda</taxon>
        <taxon>Insecta</taxon>
        <taxon>Pterygota</taxon>
        <taxon>Neoptera</taxon>
        <taxon>Endopterygota</taxon>
        <taxon>Lepidoptera</taxon>
        <taxon>Glossata</taxon>
        <taxon>Ditrysia</taxon>
        <taxon>Papilionoidea</taxon>
        <taxon>Papilionidae</taxon>
        <taxon>Papilioninae</taxon>
        <taxon>Papilio</taxon>
    </lineage>
</organism>
<dbReference type="AlphaFoldDB" id="I4DQN8"/>
<name>I4DQN8_PAPXU</name>
<proteinExistence type="evidence at transcript level"/>
<sequence>MYNLMKEFVFFVVLILKPNCLHFVCTSSYLMISFCNCFKILDNKYKITYKML</sequence>
<reference evidence="1" key="1">
    <citation type="journal article" date="2012" name="BMC Biol.">
        <title>Comprehensive microarray-based analysis for stage-specific larval camouflage pattern-associated genes in the swallowtail butterfly, Papilio xuthus.</title>
        <authorList>
            <person name="Futahashi R."/>
            <person name="Shirataki H."/>
            <person name="Narita T."/>
            <person name="Mita K."/>
            <person name="Fujiwara H."/>
        </authorList>
    </citation>
    <scope>NUCLEOTIDE SEQUENCE</scope>
    <source>
        <tissue evidence="1">Epidermis</tissue>
    </source>
</reference>
<accession>I4DQN8</accession>